<gene>
    <name evidence="2" type="ORF">CALCODRAFT_513503</name>
</gene>
<dbReference type="InParanoid" id="A0A165C1C2"/>
<evidence type="ECO:0000313" key="3">
    <source>
        <dbReference type="Proteomes" id="UP000076842"/>
    </source>
</evidence>
<protein>
    <submittedName>
        <fullName evidence="2">Uncharacterized protein</fullName>
    </submittedName>
</protein>
<evidence type="ECO:0000313" key="2">
    <source>
        <dbReference type="EMBL" id="KZT50093.1"/>
    </source>
</evidence>
<sequence>MWSCSSKLRGSSSRFWSSFLLLPNIWKTMLMPIPDNWTERFLLLRQWKMEMPTHPFDITTEYGFLELYRRVDSDISIVDVSWDQRIRILHTHLWQAMLLLNGPPPRLEISTREEASEFNANTARILAALNQSATWWNLGDIGGILKAMILQHSLYCRDTIWRHGIRIETTILTLGSIPEGVRHFVNGRHPFLWDQLQQKSPDVLLKQTWFQDDPAQDDFLQAALAAQYGEELTGTVITVGDWANGDPRAIRWYLECVCDVWTCYLHECYINRVEPPFEIIQLLNSFLAQMDSLLRLMTEVVLIPIPAEYLPLDKIPEDLVLRRCRALTGLYRRPAMTDTNSAEPLMDVAEWQNKFTKDRDWVSNNSEDSGVLRTVAARVRWPVLILQQAMFFATFNEDALGSAPNELRQAAVQLLDLLQSTINSIDAKVWRYMPNPRNIPHSWRHDPVRSAKNARAYIGQHTASINSVFNNVPEAIYGVRYGISLADLLGKMTLDEESRRRPRSPRSGRIESNQDTNAMDLDDPNESIGMDGSAHDAIPAENPKSEDRKDPHDQSRTTSIAMMKRGSGKLKRAKRIRKTVPPAVVIAAVRVEWKVMEDPRRDHYPFYSAGEFTGFALISLNRVHSDEILPPWHPEAGELGIHEIIPEVVLEIELTMVLAQKVGMLTVRLRTGAKPVSKRSKARYRLVHGYSTVGGVGAENAGHAISGLKLATIERHISEMTAVPPDHFCKPEEYVRLKDTPDKDEMFGAVGPRLGLEGRPPLAQAEKKTLAAKELPATATGGVRG</sequence>
<accession>A0A165C1C2</accession>
<name>A0A165C1C2_9BASI</name>
<dbReference type="EMBL" id="KV424238">
    <property type="protein sequence ID" value="KZT50093.1"/>
    <property type="molecule type" value="Genomic_DNA"/>
</dbReference>
<dbReference type="Proteomes" id="UP000076842">
    <property type="component" value="Unassembled WGS sequence"/>
</dbReference>
<feature type="compositionally biased region" description="Basic and acidic residues" evidence="1">
    <location>
        <begin position="543"/>
        <end position="555"/>
    </location>
</feature>
<feature type="region of interest" description="Disordered" evidence="1">
    <location>
        <begin position="766"/>
        <end position="785"/>
    </location>
</feature>
<keyword evidence="3" id="KW-1185">Reference proteome</keyword>
<feature type="region of interest" description="Disordered" evidence="1">
    <location>
        <begin position="495"/>
        <end position="566"/>
    </location>
</feature>
<organism evidence="2 3">
    <name type="scientific">Calocera cornea HHB12733</name>
    <dbReference type="NCBI Taxonomy" id="1353952"/>
    <lineage>
        <taxon>Eukaryota</taxon>
        <taxon>Fungi</taxon>
        <taxon>Dikarya</taxon>
        <taxon>Basidiomycota</taxon>
        <taxon>Agaricomycotina</taxon>
        <taxon>Dacrymycetes</taxon>
        <taxon>Dacrymycetales</taxon>
        <taxon>Dacrymycetaceae</taxon>
        <taxon>Calocera</taxon>
    </lineage>
</organism>
<proteinExistence type="predicted"/>
<dbReference type="AlphaFoldDB" id="A0A165C1C2"/>
<reference evidence="2 3" key="1">
    <citation type="journal article" date="2016" name="Mol. Biol. Evol.">
        <title>Comparative Genomics of Early-Diverging Mushroom-Forming Fungi Provides Insights into the Origins of Lignocellulose Decay Capabilities.</title>
        <authorList>
            <person name="Nagy L.G."/>
            <person name="Riley R."/>
            <person name="Tritt A."/>
            <person name="Adam C."/>
            <person name="Daum C."/>
            <person name="Floudas D."/>
            <person name="Sun H."/>
            <person name="Yadav J.S."/>
            <person name="Pangilinan J."/>
            <person name="Larsson K.H."/>
            <person name="Matsuura K."/>
            <person name="Barry K."/>
            <person name="Labutti K."/>
            <person name="Kuo R."/>
            <person name="Ohm R.A."/>
            <person name="Bhattacharya S.S."/>
            <person name="Shirouzu T."/>
            <person name="Yoshinaga Y."/>
            <person name="Martin F.M."/>
            <person name="Grigoriev I.V."/>
            <person name="Hibbett D.S."/>
        </authorList>
    </citation>
    <scope>NUCLEOTIDE SEQUENCE [LARGE SCALE GENOMIC DNA]</scope>
    <source>
        <strain evidence="2 3">HHB12733</strain>
    </source>
</reference>
<evidence type="ECO:0000256" key="1">
    <source>
        <dbReference type="SAM" id="MobiDB-lite"/>
    </source>
</evidence>